<keyword evidence="5" id="KW-1185">Reference proteome</keyword>
<evidence type="ECO:0000313" key="4">
    <source>
        <dbReference type="EMBL" id="MEN3070640.1"/>
    </source>
</evidence>
<dbReference type="InterPro" id="IPR002068">
    <property type="entry name" value="A-crystallin/Hsp20_dom"/>
</dbReference>
<dbReference type="Proteomes" id="UP001410394">
    <property type="component" value="Unassembled WGS sequence"/>
</dbReference>
<dbReference type="SUPFAM" id="SSF49764">
    <property type="entry name" value="HSP20-like chaperones"/>
    <property type="match status" value="1"/>
</dbReference>
<accession>A0ABU9Z3W7</accession>
<evidence type="ECO:0000313" key="5">
    <source>
        <dbReference type="Proteomes" id="UP001410394"/>
    </source>
</evidence>
<dbReference type="EMBL" id="JBDIVE010000017">
    <property type="protein sequence ID" value="MEN3070640.1"/>
    <property type="molecule type" value="Genomic_DNA"/>
</dbReference>
<proteinExistence type="inferred from homology"/>
<name>A0ABU9Z3W7_9RHOO</name>
<feature type="domain" description="SHSP" evidence="3">
    <location>
        <begin position="26"/>
        <end position="136"/>
    </location>
</feature>
<reference evidence="4 5" key="1">
    <citation type="journal article" date="2018" name="Int. J. Syst. Evol. Microbiol.">
        <title>Uliginosibacterium sediminicola sp. nov., isolated from freshwater sediment.</title>
        <authorList>
            <person name="Hwang W.M."/>
            <person name="Kim S.M."/>
            <person name="Kang K."/>
            <person name="Ahn T.Y."/>
        </authorList>
    </citation>
    <scope>NUCLEOTIDE SEQUENCE [LARGE SCALE GENOMIC DNA]</scope>
    <source>
        <strain evidence="4 5">M1-21</strain>
    </source>
</reference>
<evidence type="ECO:0000256" key="1">
    <source>
        <dbReference type="PROSITE-ProRule" id="PRU00285"/>
    </source>
</evidence>
<protein>
    <submittedName>
        <fullName evidence="4">Hsp20/alpha crystallin family protein</fullName>
    </submittedName>
</protein>
<comment type="caution">
    <text evidence="4">The sequence shown here is derived from an EMBL/GenBank/DDBJ whole genome shotgun (WGS) entry which is preliminary data.</text>
</comment>
<dbReference type="CDD" id="cd06464">
    <property type="entry name" value="ACD_sHsps-like"/>
    <property type="match status" value="1"/>
</dbReference>
<organism evidence="4 5">
    <name type="scientific">Uliginosibacterium sediminicola</name>
    <dbReference type="NCBI Taxonomy" id="2024550"/>
    <lineage>
        <taxon>Bacteria</taxon>
        <taxon>Pseudomonadati</taxon>
        <taxon>Pseudomonadota</taxon>
        <taxon>Betaproteobacteria</taxon>
        <taxon>Rhodocyclales</taxon>
        <taxon>Zoogloeaceae</taxon>
        <taxon>Uliginosibacterium</taxon>
    </lineage>
</organism>
<dbReference type="Gene3D" id="2.60.40.790">
    <property type="match status" value="1"/>
</dbReference>
<evidence type="ECO:0000256" key="2">
    <source>
        <dbReference type="RuleBase" id="RU003616"/>
    </source>
</evidence>
<dbReference type="InterPro" id="IPR008978">
    <property type="entry name" value="HSP20-like_chaperone"/>
</dbReference>
<evidence type="ECO:0000259" key="3">
    <source>
        <dbReference type="PROSITE" id="PS01031"/>
    </source>
</evidence>
<comment type="similarity">
    <text evidence="1 2">Belongs to the small heat shock protein (HSP20) family.</text>
</comment>
<sequence length="136" mass="15444">MINIVRRDPFDELLRGFFVQPVGLQQNTDKRDLPVEIRESTEAFELSAELTGVRKEDIEVQIDGKVLSISAERKASPLREGERLLRSEFGYGKLSRSFQLSQEIDEAQAQARYNDGVLTLLLPKKAVAQARRLTVQ</sequence>
<gene>
    <name evidence="4" type="ORF">ABDB84_19310</name>
</gene>
<dbReference type="PANTHER" id="PTHR11527">
    <property type="entry name" value="HEAT-SHOCK PROTEIN 20 FAMILY MEMBER"/>
    <property type="match status" value="1"/>
</dbReference>
<dbReference type="Pfam" id="PF00011">
    <property type="entry name" value="HSP20"/>
    <property type="match status" value="1"/>
</dbReference>
<dbReference type="PROSITE" id="PS01031">
    <property type="entry name" value="SHSP"/>
    <property type="match status" value="1"/>
</dbReference>
<dbReference type="InterPro" id="IPR031107">
    <property type="entry name" value="Small_HSP"/>
</dbReference>